<dbReference type="InterPro" id="IPR048677">
    <property type="entry name" value="TssM1_hel"/>
</dbReference>
<feature type="domain" description="Type VI secretion system component TssM1 helical" evidence="6">
    <location>
        <begin position="964"/>
        <end position="1048"/>
    </location>
</feature>
<keyword evidence="2" id="KW-1133">Transmembrane helix</keyword>
<feature type="domain" description="IcmF-related" evidence="4">
    <location>
        <begin position="497"/>
        <end position="797"/>
    </location>
</feature>
<dbReference type="Pfam" id="PF21070">
    <property type="entry name" value="IcmF_helical"/>
    <property type="match status" value="1"/>
</dbReference>
<reference evidence="7 8" key="1">
    <citation type="submission" date="2019-07" db="EMBL/GenBank/DDBJ databases">
        <title>Whole genome shotgun sequence of Reyranella soli NBRC 108950.</title>
        <authorList>
            <person name="Hosoyama A."/>
            <person name="Uohara A."/>
            <person name="Ohji S."/>
            <person name="Ichikawa N."/>
        </authorList>
    </citation>
    <scope>NUCLEOTIDE SEQUENCE [LARGE SCALE GENOMIC DNA]</scope>
    <source>
        <strain evidence="7 8">NBRC 108950</strain>
    </source>
</reference>
<evidence type="ECO:0000256" key="2">
    <source>
        <dbReference type="SAM" id="Phobius"/>
    </source>
</evidence>
<dbReference type="Pfam" id="PF06761">
    <property type="entry name" value="IcmF-related"/>
    <property type="match status" value="1"/>
</dbReference>
<dbReference type="Pfam" id="PF14331">
    <property type="entry name" value="IcmF-related_N"/>
    <property type="match status" value="1"/>
</dbReference>
<dbReference type="NCBIfam" id="TIGR03348">
    <property type="entry name" value="VI_IcmF"/>
    <property type="match status" value="1"/>
</dbReference>
<dbReference type="InterPro" id="IPR027417">
    <property type="entry name" value="P-loop_NTPase"/>
</dbReference>
<dbReference type="InterPro" id="IPR017731">
    <property type="entry name" value="TssM1-like"/>
</dbReference>
<protein>
    <submittedName>
        <fullName evidence="7">Type VI secretion protein IcmF</fullName>
    </submittedName>
</protein>
<dbReference type="PANTHER" id="PTHR36153:SF1">
    <property type="entry name" value="TYPE VI SECRETION SYSTEM COMPONENT TSSM1"/>
    <property type="match status" value="1"/>
</dbReference>
<keyword evidence="8" id="KW-1185">Reference proteome</keyword>
<organism evidence="7 8">
    <name type="scientific">Reyranella soli</name>
    <dbReference type="NCBI Taxonomy" id="1230389"/>
    <lineage>
        <taxon>Bacteria</taxon>
        <taxon>Pseudomonadati</taxon>
        <taxon>Pseudomonadota</taxon>
        <taxon>Alphaproteobacteria</taxon>
        <taxon>Hyphomicrobiales</taxon>
        <taxon>Reyranellaceae</taxon>
        <taxon>Reyranella</taxon>
    </lineage>
</organism>
<evidence type="ECO:0000259" key="3">
    <source>
        <dbReference type="Pfam" id="PF06744"/>
    </source>
</evidence>
<evidence type="ECO:0000313" key="8">
    <source>
        <dbReference type="Proteomes" id="UP000321058"/>
    </source>
</evidence>
<accession>A0A512NB72</accession>
<gene>
    <name evidence="7" type="primary">icmF1</name>
    <name evidence="7" type="ORF">RSO01_33580</name>
</gene>
<evidence type="ECO:0000313" key="7">
    <source>
        <dbReference type="EMBL" id="GEP56192.1"/>
    </source>
</evidence>
<dbReference type="EMBL" id="BKAJ01000057">
    <property type="protein sequence ID" value="GEP56192.1"/>
    <property type="molecule type" value="Genomic_DNA"/>
</dbReference>
<name>A0A512NB72_9HYPH</name>
<evidence type="ECO:0000256" key="1">
    <source>
        <dbReference type="SAM" id="MobiDB-lite"/>
    </source>
</evidence>
<dbReference type="RefSeq" id="WP_147150262.1">
    <property type="nucleotide sequence ID" value="NZ_BKAJ01000057.1"/>
</dbReference>
<feature type="region of interest" description="Disordered" evidence="1">
    <location>
        <begin position="901"/>
        <end position="922"/>
    </location>
</feature>
<dbReference type="InterPro" id="IPR025743">
    <property type="entry name" value="TssM1_N"/>
</dbReference>
<feature type="transmembrane region" description="Helical" evidence="2">
    <location>
        <begin position="439"/>
        <end position="457"/>
    </location>
</feature>
<dbReference type="Proteomes" id="UP000321058">
    <property type="component" value="Unassembled WGS sequence"/>
</dbReference>
<feature type="transmembrane region" description="Helical" evidence="2">
    <location>
        <begin position="12"/>
        <end position="32"/>
    </location>
</feature>
<dbReference type="SUPFAM" id="SSF52540">
    <property type="entry name" value="P-loop containing nucleoside triphosphate hydrolases"/>
    <property type="match status" value="1"/>
</dbReference>
<dbReference type="CDD" id="cd00882">
    <property type="entry name" value="Ras_like_GTPase"/>
    <property type="match status" value="1"/>
</dbReference>
<dbReference type="PANTHER" id="PTHR36153">
    <property type="entry name" value="INNER MEMBRANE PROTEIN-RELATED"/>
    <property type="match status" value="1"/>
</dbReference>
<proteinExistence type="predicted"/>
<dbReference type="Pfam" id="PF06744">
    <property type="entry name" value="IcmF_C"/>
    <property type="match status" value="1"/>
</dbReference>
<dbReference type="OrthoDB" id="9758229at2"/>
<dbReference type="InterPro" id="IPR010623">
    <property type="entry name" value="IcmF_C"/>
</dbReference>
<keyword evidence="2" id="KW-0812">Transmembrane</keyword>
<dbReference type="InterPro" id="IPR053156">
    <property type="entry name" value="T6SS_TssM-like"/>
</dbReference>
<dbReference type="Gene3D" id="3.40.50.300">
    <property type="entry name" value="P-loop containing nucleotide triphosphate hydrolases"/>
    <property type="match status" value="1"/>
</dbReference>
<feature type="transmembrane region" description="Helical" evidence="2">
    <location>
        <begin position="38"/>
        <end position="59"/>
    </location>
</feature>
<evidence type="ECO:0000259" key="6">
    <source>
        <dbReference type="Pfam" id="PF21070"/>
    </source>
</evidence>
<dbReference type="AlphaFoldDB" id="A0A512NB72"/>
<comment type="caution">
    <text evidence="7">The sequence shown here is derived from an EMBL/GenBank/DDBJ whole genome shotgun (WGS) entry which is preliminary data.</text>
</comment>
<feature type="domain" description="Type VI secretion system IcmF C-terminal" evidence="3">
    <location>
        <begin position="1055"/>
        <end position="1161"/>
    </location>
</feature>
<evidence type="ECO:0000259" key="4">
    <source>
        <dbReference type="Pfam" id="PF06761"/>
    </source>
</evidence>
<feature type="domain" description="Type VI secretion system component TssM1 N-terminal" evidence="5">
    <location>
        <begin position="186"/>
        <end position="443"/>
    </location>
</feature>
<evidence type="ECO:0000259" key="5">
    <source>
        <dbReference type="Pfam" id="PF14331"/>
    </source>
</evidence>
<sequence>MKALRLLASRWVLSFLGVAILALLVWFFGPLLPLLEGWIGRLVVILCLLAIWAAVNVALDFNRRRRERKLEAGVTEKAADEADDRSSEEAAALRERMSTALSLLKRARGTRGYLYEQPWYVIIGPPGAGKTTALLNSGLKFPLAAEMGQGAVAGVGGTRMCDWWFTENAVLIDTAGRYTTQDSNAAVDRAGWDAFLDLLRRTRPRQPLNGVIVAIALSDIASAPNDERVAHARAVRRRIKELEERLSIRLPVYLLFTKSDLIAGFAEFFDDLDRDRREQVWGVTFPYGKAAATPVAQFPDELQLLVESLNDRLFDRLQAEQSPERRALIAGFPTQIASLGQPLQAFLTEAFGGSRLDPAPLLRGVYFASGTQEGSPIDRLTGVMMRAFGVDQRRAAALRPVQGRSYFLGHLVSRVIFGEAMLVSEPPTARMRRLIMRSAAYAVVALLTLGVAGWLLVNRSSSEREIGEMASALDTYQKIAKETTFDPVNDADLPRLLPLLDAARELSTTAKASSPLLAGFDLSQTAKLRGGAEGVYRHALGYALLPRLIWRLEAQMRGYFTQPEFLYEATRVYLMLGGQGPLDKSLVKEWMTYDWQAQYSGPGNLAVIASLQQHLDALLAQPLPAVSLDDALVEKARTTFSRVSLASRAYSRIKPSAAAQSLPPWRPSDALGRAGGSVFTRASGRKMSDGIPGFLTVDGFHKVLLPALATATREVASESWVLGQKVPGNFDLAKQSEVANDVVKQYMEDYAKAWDALLQDIEISPLRSLNQASQDLYILASKQSPLKDLLVAIARQLTLSEPPKPSAVEAAAAADLEKAAKEKAAAVAPTVAKSAALAALLAGQAGATPAVPPGHQIDERYRALRDLVTPPGSAPIDQVLKLLDDLRQQLARMNAAGVGAPTVAAGDDPSQALRAESQRQPQPLGRWLASMAEQSTALRAGGARQQVAAAYNGVNGPARLCAPAVNGRFPFVPGSSNETPLDDFAKLFAPGGLIDGFFNTQLRPYVNTTGKTWTPQTVDGVSAPVSPADITQFQRAAVIRDLFFASGSTTIAVRFDITPVELDSGASQVNLEFDGTTVTYAHGPARSTQITWPGPNGMTNVRLVFNPPPRGGTGVISETGPWAMFRLFSRGTLQQAGSPERYLLTFQLDERSAAFEIRAGSVLNPFAPGVLQDFRCPSVSG</sequence>
<dbReference type="InterPro" id="IPR009612">
    <property type="entry name" value="IcmF-rel"/>
</dbReference>
<keyword evidence="2" id="KW-0472">Membrane</keyword>